<name>A0ABT7BP70_9CYAN</name>
<dbReference type="EC" id="2.1.1.-" evidence="3"/>
<dbReference type="InterPro" id="IPR002941">
    <property type="entry name" value="DNA_methylase_N4/N6"/>
</dbReference>
<evidence type="ECO:0000256" key="3">
    <source>
        <dbReference type="RuleBase" id="RU362026"/>
    </source>
</evidence>
<feature type="domain" description="DNA methylase N-4/N-6" evidence="4">
    <location>
        <begin position="98"/>
        <end position="321"/>
    </location>
</feature>
<dbReference type="PRINTS" id="PR00508">
    <property type="entry name" value="S21N4MTFRASE"/>
</dbReference>
<evidence type="ECO:0000256" key="1">
    <source>
        <dbReference type="ARBA" id="ARBA00022603"/>
    </source>
</evidence>
<evidence type="ECO:0000256" key="2">
    <source>
        <dbReference type="ARBA" id="ARBA00022679"/>
    </source>
</evidence>
<proteinExistence type="inferred from homology"/>
<dbReference type="Gene3D" id="3.40.50.150">
    <property type="entry name" value="Vaccinia Virus protein VP39"/>
    <property type="match status" value="1"/>
</dbReference>
<dbReference type="InterPro" id="IPR001091">
    <property type="entry name" value="RM_Methyltransferase"/>
</dbReference>
<dbReference type="Pfam" id="PF01555">
    <property type="entry name" value="N6_N4_Mtase"/>
    <property type="match status" value="1"/>
</dbReference>
<comment type="caution">
    <text evidence="5">The sequence shown here is derived from an EMBL/GenBank/DDBJ whole genome shotgun (WGS) entry which is preliminary data.</text>
</comment>
<keyword evidence="2" id="KW-0808">Transferase</keyword>
<dbReference type="InterPro" id="IPR029063">
    <property type="entry name" value="SAM-dependent_MTases_sf"/>
</dbReference>
<keyword evidence="6" id="KW-1185">Reference proteome</keyword>
<dbReference type="Proteomes" id="UP001231370">
    <property type="component" value="Unassembled WGS sequence"/>
</dbReference>
<reference evidence="5 6" key="1">
    <citation type="submission" date="2023-01" db="EMBL/GenBank/DDBJ databases">
        <title>Novel diversity within Roseofilum (Cyanobacteria; Desertifilaceae) from marine benthic mats with descriptions of four novel species.</title>
        <authorList>
            <person name="Wang Y."/>
            <person name="Berthold D.E."/>
            <person name="Hu J."/>
            <person name="Lefler F.W."/>
            <person name="Laughinghouse H.D. IV."/>
        </authorList>
    </citation>
    <scope>NUCLEOTIDE SEQUENCE [LARGE SCALE GENOMIC DNA]</scope>
    <source>
        <strain evidence="5 6">BLCC-M91</strain>
    </source>
</reference>
<organism evidence="5 6">
    <name type="scientific">Roseofilum halophilum BLCC-M91</name>
    <dbReference type="NCBI Taxonomy" id="3022259"/>
    <lineage>
        <taxon>Bacteria</taxon>
        <taxon>Bacillati</taxon>
        <taxon>Cyanobacteriota</taxon>
        <taxon>Cyanophyceae</taxon>
        <taxon>Desertifilales</taxon>
        <taxon>Desertifilaceae</taxon>
        <taxon>Roseofilum</taxon>
        <taxon>Roseofilum halophilum</taxon>
    </lineage>
</organism>
<evidence type="ECO:0000259" key="4">
    <source>
        <dbReference type="Pfam" id="PF01555"/>
    </source>
</evidence>
<evidence type="ECO:0000313" key="6">
    <source>
        <dbReference type="Proteomes" id="UP001231370"/>
    </source>
</evidence>
<sequence>MRKVPITEDDSRKIANQNYNTYISEGIDSHQSTQVAPSQLLQPFSEELEHQLICRFQSVKEQLIDHLGQPFYADAGFILYQGDLIDLLNKLSHSNLCIDLTVTSPPYNIGKEYEKPMVIEEYIAWCAKWMNQIYQVTTPKGSFWLNVGYLEVPDKGLCVPIPYLLWDKSPFYLLQEVVWKYGAGVSTKYRLSPRNEKWMFYVKNNQDYTFNLDEIRDPNVKYPNQKKNGKYRCNPLGKNPSDVWDFPKVTTGKKRSSKERTGHPAQFPLGVVQRVIKASSNPTELILDPFAGSCSTGIAAIGLGRLFLGFEIRPDYCEMAVARFQKFQEEKKNSSTYIQQSLF</sequence>
<evidence type="ECO:0000313" key="5">
    <source>
        <dbReference type="EMBL" id="MDJ1180956.1"/>
    </source>
</evidence>
<dbReference type="SUPFAM" id="SSF53335">
    <property type="entry name" value="S-adenosyl-L-methionine-dependent methyltransferases"/>
    <property type="match status" value="1"/>
</dbReference>
<dbReference type="RefSeq" id="WP_283764257.1">
    <property type="nucleotide sequence ID" value="NZ_JAQPOK010000148.1"/>
</dbReference>
<gene>
    <name evidence="5" type="ORF">PJF56_19025</name>
</gene>
<dbReference type="EMBL" id="JAQPOK010000148">
    <property type="protein sequence ID" value="MDJ1180956.1"/>
    <property type="molecule type" value="Genomic_DNA"/>
</dbReference>
<accession>A0ABT7BP70</accession>
<protein>
    <recommendedName>
        <fullName evidence="3">Methyltransferase</fullName>
        <ecNumber evidence="3">2.1.1.-</ecNumber>
    </recommendedName>
</protein>
<keyword evidence="1" id="KW-0489">Methyltransferase</keyword>
<comment type="similarity">
    <text evidence="3">Belongs to the N(4)/N(6)-methyltransferase family.</text>
</comment>